<evidence type="ECO:0000313" key="4">
    <source>
        <dbReference type="Proteomes" id="UP000006727"/>
    </source>
</evidence>
<protein>
    <submittedName>
        <fullName evidence="2 3">Uncharacterized protein</fullName>
    </submittedName>
</protein>
<feature type="region of interest" description="Disordered" evidence="1">
    <location>
        <begin position="1"/>
        <end position="61"/>
    </location>
</feature>
<dbReference type="EnsemblPlants" id="Pp3c3_19830V3.3">
    <property type="protein sequence ID" value="PAC:32941661.CDS.1"/>
    <property type="gene ID" value="Pp3c3_19830"/>
</dbReference>
<name>A0A2K1KV72_PHYPA</name>
<reference evidence="2 4" key="2">
    <citation type="journal article" date="2018" name="Plant J.">
        <title>The Physcomitrella patens chromosome-scale assembly reveals moss genome structure and evolution.</title>
        <authorList>
            <person name="Lang D."/>
            <person name="Ullrich K.K."/>
            <person name="Murat F."/>
            <person name="Fuchs J."/>
            <person name="Jenkins J."/>
            <person name="Haas F.B."/>
            <person name="Piednoel M."/>
            <person name="Gundlach H."/>
            <person name="Van Bel M."/>
            <person name="Meyberg R."/>
            <person name="Vives C."/>
            <person name="Morata J."/>
            <person name="Symeonidi A."/>
            <person name="Hiss M."/>
            <person name="Muchero W."/>
            <person name="Kamisugi Y."/>
            <person name="Saleh O."/>
            <person name="Blanc G."/>
            <person name="Decker E.L."/>
            <person name="van Gessel N."/>
            <person name="Grimwood J."/>
            <person name="Hayes R.D."/>
            <person name="Graham S.W."/>
            <person name="Gunter L.E."/>
            <person name="McDaniel S.F."/>
            <person name="Hoernstein S.N.W."/>
            <person name="Larsson A."/>
            <person name="Li F.W."/>
            <person name="Perroud P.F."/>
            <person name="Phillips J."/>
            <person name="Ranjan P."/>
            <person name="Rokshar D.S."/>
            <person name="Rothfels C.J."/>
            <person name="Schneider L."/>
            <person name="Shu S."/>
            <person name="Stevenson D.W."/>
            <person name="Thummler F."/>
            <person name="Tillich M."/>
            <person name="Villarreal Aguilar J.C."/>
            <person name="Widiez T."/>
            <person name="Wong G.K."/>
            <person name="Wymore A."/>
            <person name="Zhang Y."/>
            <person name="Zimmer A.D."/>
            <person name="Quatrano R.S."/>
            <person name="Mayer K.F.X."/>
            <person name="Goodstein D."/>
            <person name="Casacuberta J.M."/>
            <person name="Vandepoele K."/>
            <person name="Reski R."/>
            <person name="Cuming A.C."/>
            <person name="Tuskan G.A."/>
            <person name="Maumus F."/>
            <person name="Salse J."/>
            <person name="Schmutz J."/>
            <person name="Rensing S.A."/>
        </authorList>
    </citation>
    <scope>NUCLEOTIDE SEQUENCE [LARGE SCALE GENOMIC DNA]</scope>
    <source>
        <strain evidence="3 4">cv. Gransden 2004</strain>
    </source>
</reference>
<dbReference type="Gramene" id="Pp3c3_19830V3.2">
    <property type="protein sequence ID" value="PAC:32941660.CDS.1"/>
    <property type="gene ID" value="Pp3c3_19830"/>
</dbReference>
<proteinExistence type="predicted"/>
<gene>
    <name evidence="2" type="ORF">PHYPA_004678</name>
</gene>
<organism evidence="2">
    <name type="scientific">Physcomitrium patens</name>
    <name type="common">Spreading-leaved earth moss</name>
    <name type="synonym">Physcomitrella patens</name>
    <dbReference type="NCBI Taxonomy" id="3218"/>
    <lineage>
        <taxon>Eukaryota</taxon>
        <taxon>Viridiplantae</taxon>
        <taxon>Streptophyta</taxon>
        <taxon>Embryophyta</taxon>
        <taxon>Bryophyta</taxon>
        <taxon>Bryophytina</taxon>
        <taxon>Bryopsida</taxon>
        <taxon>Funariidae</taxon>
        <taxon>Funariales</taxon>
        <taxon>Funariaceae</taxon>
        <taxon>Physcomitrium</taxon>
    </lineage>
</organism>
<accession>A0A2K1KV72</accession>
<dbReference type="EnsemblPlants" id="Pp3c3_19830V3.5">
    <property type="protein sequence ID" value="PAC:32941663.CDS.1"/>
    <property type="gene ID" value="Pp3c3_19830"/>
</dbReference>
<dbReference type="EnsemblPlants" id="Pp3c3_19830V3.2">
    <property type="protein sequence ID" value="PAC:32941660.CDS.1"/>
    <property type="gene ID" value="Pp3c3_19830"/>
</dbReference>
<evidence type="ECO:0000313" key="2">
    <source>
        <dbReference type="EMBL" id="PNR57684.1"/>
    </source>
</evidence>
<feature type="compositionally biased region" description="Polar residues" evidence="1">
    <location>
        <begin position="48"/>
        <end position="61"/>
    </location>
</feature>
<reference evidence="2 4" key="1">
    <citation type="journal article" date="2008" name="Science">
        <title>The Physcomitrella genome reveals evolutionary insights into the conquest of land by plants.</title>
        <authorList>
            <person name="Rensing S."/>
            <person name="Lang D."/>
            <person name="Zimmer A."/>
            <person name="Terry A."/>
            <person name="Salamov A."/>
            <person name="Shapiro H."/>
            <person name="Nishiyama T."/>
            <person name="Perroud P.-F."/>
            <person name="Lindquist E."/>
            <person name="Kamisugi Y."/>
            <person name="Tanahashi T."/>
            <person name="Sakakibara K."/>
            <person name="Fujita T."/>
            <person name="Oishi K."/>
            <person name="Shin-I T."/>
            <person name="Kuroki Y."/>
            <person name="Toyoda A."/>
            <person name="Suzuki Y."/>
            <person name="Hashimoto A."/>
            <person name="Yamaguchi K."/>
            <person name="Sugano A."/>
            <person name="Kohara Y."/>
            <person name="Fujiyama A."/>
            <person name="Anterola A."/>
            <person name="Aoki S."/>
            <person name="Ashton N."/>
            <person name="Barbazuk W.B."/>
            <person name="Barker E."/>
            <person name="Bennetzen J."/>
            <person name="Bezanilla M."/>
            <person name="Blankenship R."/>
            <person name="Cho S.H."/>
            <person name="Dutcher S."/>
            <person name="Estelle M."/>
            <person name="Fawcett J.A."/>
            <person name="Gundlach H."/>
            <person name="Hanada K."/>
            <person name="Heyl A."/>
            <person name="Hicks K.A."/>
            <person name="Hugh J."/>
            <person name="Lohr M."/>
            <person name="Mayer K."/>
            <person name="Melkozernov A."/>
            <person name="Murata T."/>
            <person name="Nelson D."/>
            <person name="Pils B."/>
            <person name="Prigge M."/>
            <person name="Reiss B."/>
            <person name="Renner T."/>
            <person name="Rombauts S."/>
            <person name="Rushton P."/>
            <person name="Sanderfoot A."/>
            <person name="Schween G."/>
            <person name="Shiu S.-H."/>
            <person name="Stueber K."/>
            <person name="Theodoulou F.L."/>
            <person name="Tu H."/>
            <person name="Van de Peer Y."/>
            <person name="Verrier P.J."/>
            <person name="Waters E."/>
            <person name="Wood A."/>
            <person name="Yang L."/>
            <person name="Cove D."/>
            <person name="Cuming A."/>
            <person name="Hasebe M."/>
            <person name="Lucas S."/>
            <person name="Mishler D.B."/>
            <person name="Reski R."/>
            <person name="Grigoriev I."/>
            <person name="Quatrano R.S."/>
            <person name="Boore J.L."/>
        </authorList>
    </citation>
    <scope>NUCLEOTIDE SEQUENCE [LARGE SCALE GENOMIC DNA]</scope>
    <source>
        <strain evidence="3 4">cv. Gransden 2004</strain>
    </source>
</reference>
<dbReference type="EMBL" id="ABEU02000003">
    <property type="protein sequence ID" value="PNR57684.1"/>
    <property type="molecule type" value="Genomic_DNA"/>
</dbReference>
<dbReference type="Proteomes" id="UP000006727">
    <property type="component" value="Chromosome 3"/>
</dbReference>
<dbReference type="Gramene" id="Pp3c3_19830V3.4">
    <property type="protein sequence ID" value="PAC:32941662.CDS.1"/>
    <property type="gene ID" value="Pp3c3_19830"/>
</dbReference>
<dbReference type="InParanoid" id="A0A2K1KV72"/>
<dbReference type="Gramene" id="Pp3c3_19830V3.6">
    <property type="protein sequence ID" value="PAC:32941664.CDS.1"/>
    <property type="gene ID" value="Pp3c3_19830"/>
</dbReference>
<dbReference type="EnsemblPlants" id="Pp3c3_19830V3.4">
    <property type="protein sequence ID" value="PAC:32941662.CDS.1"/>
    <property type="gene ID" value="Pp3c3_19830"/>
</dbReference>
<reference evidence="3" key="3">
    <citation type="submission" date="2020-12" db="UniProtKB">
        <authorList>
            <consortium name="EnsemblPlants"/>
        </authorList>
    </citation>
    <scope>IDENTIFICATION</scope>
</reference>
<feature type="compositionally biased region" description="Polar residues" evidence="1">
    <location>
        <begin position="11"/>
        <end position="32"/>
    </location>
</feature>
<sequence length="61" mass="6494">MADHSPGGLSCRSTNTAAHPSATAKWSPNSWQYGCRRTYSAKRHAPPNGNQSSISTSSTET</sequence>
<evidence type="ECO:0000256" key="1">
    <source>
        <dbReference type="SAM" id="MobiDB-lite"/>
    </source>
</evidence>
<evidence type="ECO:0000313" key="3">
    <source>
        <dbReference type="EnsemblPlants" id="PAC:32941659.CDS.1"/>
    </source>
</evidence>
<dbReference type="Gramene" id="Pp3c3_19830V3.3">
    <property type="protein sequence ID" value="PAC:32941661.CDS.1"/>
    <property type="gene ID" value="Pp3c3_19830"/>
</dbReference>
<keyword evidence="4" id="KW-1185">Reference proteome</keyword>
<dbReference type="AlphaFoldDB" id="A0A2K1KV72"/>
<dbReference type="EnsemblPlants" id="Pp3c3_19830V3.6">
    <property type="protein sequence ID" value="PAC:32941664.CDS.1"/>
    <property type="gene ID" value="Pp3c3_19830"/>
</dbReference>
<dbReference type="Gramene" id="Pp3c3_19830V3.5">
    <property type="protein sequence ID" value="PAC:32941663.CDS.1"/>
    <property type="gene ID" value="Pp3c3_19830"/>
</dbReference>
<dbReference type="EnsemblPlants" id="Pp3c3_19830V3.1">
    <property type="protein sequence ID" value="PAC:32941659.CDS.1"/>
    <property type="gene ID" value="Pp3c3_19830"/>
</dbReference>
<dbReference type="Gramene" id="Pp3c3_19830V3.1">
    <property type="protein sequence ID" value="PAC:32941659.CDS.1"/>
    <property type="gene ID" value="Pp3c3_19830"/>
</dbReference>